<organism evidence="10 11">
    <name type="scientific">Gordonia bronchialis (strain ATCC 25592 / DSM 43247 / BCRC 13721 / JCM 3198 / KCTC 3076 / NBRC 16047 / NCTC 10667)</name>
    <name type="common">Rhodococcus bronchialis</name>
    <dbReference type="NCBI Taxonomy" id="526226"/>
    <lineage>
        <taxon>Bacteria</taxon>
        <taxon>Bacillati</taxon>
        <taxon>Actinomycetota</taxon>
        <taxon>Actinomycetes</taxon>
        <taxon>Mycobacteriales</taxon>
        <taxon>Gordoniaceae</taxon>
        <taxon>Gordonia</taxon>
    </lineage>
</organism>
<dbReference type="STRING" id="526226.Gbro_3034"/>
<dbReference type="eggNOG" id="ENOG502Z9GU">
    <property type="taxonomic scope" value="Bacteria"/>
</dbReference>
<evidence type="ECO:0000256" key="5">
    <source>
        <dbReference type="ARBA" id="ARBA00022989"/>
    </source>
</evidence>
<evidence type="ECO:0000256" key="4">
    <source>
        <dbReference type="ARBA" id="ARBA00022692"/>
    </source>
</evidence>
<evidence type="ECO:0000256" key="8">
    <source>
        <dbReference type="NCBIfam" id="TIGR03459"/>
    </source>
</evidence>
<keyword evidence="5 9" id="KW-1133">Transmembrane helix</keyword>
<dbReference type="HOGENOM" id="CLU_023913_1_0_11"/>
<feature type="transmembrane region" description="Helical" evidence="9">
    <location>
        <begin position="23"/>
        <end position="41"/>
    </location>
</feature>
<feature type="transmembrane region" description="Helical" evidence="9">
    <location>
        <begin position="375"/>
        <end position="393"/>
    </location>
</feature>
<name>D0LAU8_GORB4</name>
<reference evidence="11" key="1">
    <citation type="submission" date="2009-10" db="EMBL/GenBank/DDBJ databases">
        <title>The complete chromosome of Gordonia bronchialis DSM 43247.</title>
        <authorList>
            <consortium name="US DOE Joint Genome Institute (JGI-PGF)"/>
            <person name="Lucas S."/>
            <person name="Copeland A."/>
            <person name="Lapidus A."/>
            <person name="Glavina del Rio T."/>
            <person name="Dalin E."/>
            <person name="Tice H."/>
            <person name="Bruce D."/>
            <person name="Goodwin L."/>
            <person name="Pitluck S."/>
            <person name="Kyrpides N."/>
            <person name="Mavromatis K."/>
            <person name="Ivanova N."/>
            <person name="Ovchinnikova G."/>
            <person name="Saunders E."/>
            <person name="Brettin T."/>
            <person name="Detter J.C."/>
            <person name="Han C."/>
            <person name="Larimer F."/>
            <person name="Land M."/>
            <person name="Hauser L."/>
            <person name="Markowitz V."/>
            <person name="Cheng J.-F."/>
            <person name="Hugenholtz P."/>
            <person name="Woyke T."/>
            <person name="Wu D."/>
            <person name="Jando M."/>
            <person name="Schneider S."/>
            <person name="Goeker M."/>
            <person name="Klenk H.-P."/>
            <person name="Eisen J.A."/>
        </authorList>
    </citation>
    <scope>NUCLEOTIDE SEQUENCE [LARGE SCALE GENOMIC DNA]</scope>
    <source>
        <strain evidence="11">ATCC 25592 / DSM 43247 / BCRC 13721 / JCM 3198 / KCTC 3076 / NBRC 16047 / NCTC 10667</strain>
    </source>
</reference>
<keyword evidence="3" id="KW-0808">Transferase</keyword>
<dbReference type="RefSeq" id="WP_012834757.1">
    <property type="nucleotide sequence ID" value="NC_013441.1"/>
</dbReference>
<feature type="transmembrane region" description="Helical" evidence="9">
    <location>
        <begin position="65"/>
        <end position="85"/>
    </location>
</feature>
<dbReference type="Pfam" id="PF26314">
    <property type="entry name" value="MptA_B_family"/>
    <property type="match status" value="1"/>
</dbReference>
<evidence type="ECO:0000256" key="2">
    <source>
        <dbReference type="ARBA" id="ARBA00022676"/>
    </source>
</evidence>
<feature type="transmembrane region" description="Helical" evidence="9">
    <location>
        <begin position="267"/>
        <end position="291"/>
    </location>
</feature>
<dbReference type="NCBIfam" id="TIGR03459">
    <property type="entry name" value="crt_membr"/>
    <property type="match status" value="1"/>
</dbReference>
<dbReference type="NCBIfam" id="NF038066">
    <property type="entry name" value="MptB"/>
    <property type="match status" value="1"/>
</dbReference>
<evidence type="ECO:0000313" key="10">
    <source>
        <dbReference type="EMBL" id="ACY22241.1"/>
    </source>
</evidence>
<dbReference type="InterPro" id="IPR017822">
    <property type="entry name" value="MptA-like"/>
</dbReference>
<dbReference type="GO" id="GO:0016020">
    <property type="term" value="C:membrane"/>
    <property type="evidence" value="ECO:0007669"/>
    <property type="project" value="UniProtKB-SubCell"/>
</dbReference>
<evidence type="ECO:0000256" key="9">
    <source>
        <dbReference type="SAM" id="Phobius"/>
    </source>
</evidence>
<reference evidence="10 11" key="2">
    <citation type="journal article" date="2010" name="Stand. Genomic Sci.">
        <title>Complete genome sequence of Gordonia bronchialis type strain (3410).</title>
        <authorList>
            <person name="Ivanova N."/>
            <person name="Sikorski J."/>
            <person name="Jando M."/>
            <person name="Lapidus A."/>
            <person name="Nolan M."/>
            <person name="Lucas S."/>
            <person name="Del Rio T.G."/>
            <person name="Tice H."/>
            <person name="Copeland A."/>
            <person name="Cheng J.F."/>
            <person name="Chen F."/>
            <person name="Bruce D."/>
            <person name="Goodwin L."/>
            <person name="Pitluck S."/>
            <person name="Mavromatis K."/>
            <person name="Ovchinnikova G."/>
            <person name="Pati A."/>
            <person name="Chen A."/>
            <person name="Palaniappan K."/>
            <person name="Land M."/>
            <person name="Hauser L."/>
            <person name="Chang Y.J."/>
            <person name="Jeffries C.D."/>
            <person name="Chain P."/>
            <person name="Saunders E."/>
            <person name="Han C."/>
            <person name="Detter J.C."/>
            <person name="Brettin T."/>
            <person name="Rohde M."/>
            <person name="Goker M."/>
            <person name="Bristow J."/>
            <person name="Eisen J.A."/>
            <person name="Markowitz V."/>
            <person name="Hugenholtz P."/>
            <person name="Klenk H.P."/>
            <person name="Kyrpides N.C."/>
        </authorList>
    </citation>
    <scope>NUCLEOTIDE SEQUENCE [LARGE SCALE GENOMIC DNA]</scope>
    <source>
        <strain evidence="11">ATCC 25592 / DSM 43247 / BCRC 13721 / JCM 3198 / KCTC 3076 / NBRC 16047 / NCTC 10667</strain>
    </source>
</reference>
<feature type="transmembrane region" description="Helical" evidence="9">
    <location>
        <begin position="244"/>
        <end position="260"/>
    </location>
</feature>
<keyword evidence="11" id="KW-1185">Reference proteome</keyword>
<keyword evidence="2" id="KW-0328">Glycosyltransferase</keyword>
<evidence type="ECO:0000256" key="3">
    <source>
        <dbReference type="ARBA" id="ARBA00022679"/>
    </source>
</evidence>
<comment type="similarity">
    <text evidence="7">Belongs to the MptA/B family.</text>
</comment>
<evidence type="ECO:0000313" key="11">
    <source>
        <dbReference type="Proteomes" id="UP000001219"/>
    </source>
</evidence>
<dbReference type="EMBL" id="CP001802">
    <property type="protein sequence ID" value="ACY22241.1"/>
    <property type="molecule type" value="Genomic_DNA"/>
</dbReference>
<keyword evidence="6 9" id="KW-0472">Membrane</keyword>
<feature type="transmembrane region" description="Helical" evidence="9">
    <location>
        <begin position="311"/>
        <end position="334"/>
    </location>
</feature>
<dbReference type="AlphaFoldDB" id="D0LAU8"/>
<gene>
    <name evidence="10" type="ordered locus">Gbro_3034</name>
</gene>
<dbReference type="KEGG" id="gbr:Gbro_3034"/>
<feature type="transmembrane region" description="Helical" evidence="9">
    <location>
        <begin position="431"/>
        <end position="456"/>
    </location>
</feature>
<accession>D0LAU8</accession>
<sequence>MPEVTTTERATESALRGRARSDLTLGLIGSIMVCLGAFGVGDPPRNSALLTDLHLSAIAYGHGKHLSAIVFWAGVAAMVIAWVRVGRRISRGGEQAPSVRSLQRWVLAWAAPLMVTVPVYSRDVYAYLAQGALFGAGFNPYADGPAHRPGPLVDSMAQVWATTTAPYGPFFVGMIRAVTEVTGDHVIVGVLVMRLVLLPGLFLSLWAIPRLAAHFGASGQAGLWLALFNPMVLIHLVAGPHVELLMMGVLVAGVVLVVRGRHVTGLVVLGMAVSIKITAGIAIPFVLWIWLGHIRSRRPVTTRDVLGCFAAVAAVTVAVFGFWTLVIGLGFGWLTGLGWADIIINWFTIPTLVAHLVTLVAAPWVALNLQPVLEITRAIGSAVLAVTLVVLWWRHRHDERDAVAGMAWAMLAVLLLEPSTLPWYYTWALGLAVAFTLPLWARAAIVATSNFMLIVFQPDDAIAFYQPVPLLIAAALSGLAAWSLIRPDPLRLGTFVRRAWGSPTT</sequence>
<feature type="transmembrane region" description="Helical" evidence="9">
    <location>
        <begin position="346"/>
        <end position="369"/>
    </location>
</feature>
<dbReference type="InterPro" id="IPR049829">
    <property type="entry name" value="MptA/B-like"/>
</dbReference>
<evidence type="ECO:0000256" key="6">
    <source>
        <dbReference type="ARBA" id="ARBA00023136"/>
    </source>
</evidence>
<evidence type="ECO:0000256" key="7">
    <source>
        <dbReference type="ARBA" id="ARBA00043987"/>
    </source>
</evidence>
<dbReference type="GO" id="GO:0016757">
    <property type="term" value="F:glycosyltransferase activity"/>
    <property type="evidence" value="ECO:0007669"/>
    <property type="project" value="UniProtKB-KW"/>
</dbReference>
<protein>
    <recommendedName>
        <fullName evidence="8">Alpha-(1-&gt;6)-mannopyranosyltransferase A</fullName>
    </recommendedName>
</protein>
<feature type="transmembrane region" description="Helical" evidence="9">
    <location>
        <begin position="186"/>
        <end position="209"/>
    </location>
</feature>
<dbReference type="Proteomes" id="UP000001219">
    <property type="component" value="Chromosome"/>
</dbReference>
<keyword evidence="4 9" id="KW-0812">Transmembrane</keyword>
<feature type="transmembrane region" description="Helical" evidence="9">
    <location>
        <begin position="405"/>
        <end position="425"/>
    </location>
</feature>
<evidence type="ECO:0000256" key="1">
    <source>
        <dbReference type="ARBA" id="ARBA00004141"/>
    </source>
</evidence>
<comment type="subcellular location">
    <subcellularLocation>
        <location evidence="1">Membrane</location>
        <topology evidence="1">Multi-pass membrane protein</topology>
    </subcellularLocation>
</comment>
<proteinExistence type="inferred from homology"/>
<feature type="transmembrane region" description="Helical" evidence="9">
    <location>
        <begin position="468"/>
        <end position="485"/>
    </location>
</feature>